<dbReference type="Proteomes" id="UP000012153">
    <property type="component" value="Unassembled WGS sequence"/>
</dbReference>
<accession>M6UT14</accession>
<dbReference type="EMBL" id="AHOP02000035">
    <property type="protein sequence ID" value="EMO40408.1"/>
    <property type="molecule type" value="Genomic_DNA"/>
</dbReference>
<evidence type="ECO:0000313" key="2">
    <source>
        <dbReference type="Proteomes" id="UP000012153"/>
    </source>
</evidence>
<organism evidence="1 2">
    <name type="scientific">Leptospira noguchii serovar Autumnalis str. ZUN142</name>
    <dbReference type="NCBI Taxonomy" id="1085540"/>
    <lineage>
        <taxon>Bacteria</taxon>
        <taxon>Pseudomonadati</taxon>
        <taxon>Spirochaetota</taxon>
        <taxon>Spirochaetia</taxon>
        <taxon>Leptospirales</taxon>
        <taxon>Leptospiraceae</taxon>
        <taxon>Leptospira</taxon>
    </lineage>
</organism>
<evidence type="ECO:0000313" key="1">
    <source>
        <dbReference type="EMBL" id="EMO40408.1"/>
    </source>
</evidence>
<name>M6UT14_9LEPT</name>
<sequence length="39" mass="4556">MNIMFSGCKFSVKETVFVGTTAFYFKMVLENQFCISFFI</sequence>
<proteinExistence type="predicted"/>
<dbReference type="AlphaFoldDB" id="M6UT14"/>
<gene>
    <name evidence="1" type="ORF">LEP1GSC186_4605</name>
</gene>
<reference evidence="1 2" key="1">
    <citation type="submission" date="2013-01" db="EMBL/GenBank/DDBJ databases">
        <authorList>
            <person name="Harkins D.M."/>
            <person name="Durkin A.S."/>
            <person name="Brinkac L.M."/>
            <person name="Haft D.H."/>
            <person name="Selengut J.D."/>
            <person name="Sanka R."/>
            <person name="DePew J."/>
            <person name="Purushe J."/>
            <person name="Matthias M.A."/>
            <person name="Vinetz J.M."/>
            <person name="Sutton G.G."/>
            <person name="Nierman W.C."/>
            <person name="Fouts D.E."/>
        </authorList>
    </citation>
    <scope>NUCLEOTIDE SEQUENCE [LARGE SCALE GENOMIC DNA]</scope>
    <source>
        <strain evidence="1 2">ZUN142</strain>
    </source>
</reference>
<protein>
    <submittedName>
        <fullName evidence="1">Uncharacterized protein</fullName>
    </submittedName>
</protein>
<comment type="caution">
    <text evidence="1">The sequence shown here is derived from an EMBL/GenBank/DDBJ whole genome shotgun (WGS) entry which is preliminary data.</text>
</comment>